<evidence type="ECO:0000313" key="1">
    <source>
        <dbReference type="EMBL" id="KAF0514428.1"/>
    </source>
</evidence>
<name>A0A8H4ELY2_GIGMA</name>
<gene>
    <name evidence="1" type="ORF">F8M41_017587</name>
</gene>
<reference evidence="1 2" key="1">
    <citation type="journal article" date="2019" name="Environ. Microbiol.">
        <title>At the nexus of three kingdoms: the genome of the mycorrhizal fungus Gigaspora margarita provides insights into plant, endobacterial and fungal interactions.</title>
        <authorList>
            <person name="Venice F."/>
            <person name="Ghignone S."/>
            <person name="Salvioli di Fossalunga A."/>
            <person name="Amselem J."/>
            <person name="Novero M."/>
            <person name="Xianan X."/>
            <person name="Sedzielewska Toro K."/>
            <person name="Morin E."/>
            <person name="Lipzen A."/>
            <person name="Grigoriev I.V."/>
            <person name="Henrissat B."/>
            <person name="Martin F.M."/>
            <person name="Bonfante P."/>
        </authorList>
    </citation>
    <scope>NUCLEOTIDE SEQUENCE [LARGE SCALE GENOMIC DNA]</scope>
    <source>
        <strain evidence="1 2">BEG34</strain>
    </source>
</reference>
<comment type="caution">
    <text evidence="1">The sequence shown here is derived from an EMBL/GenBank/DDBJ whole genome shotgun (WGS) entry which is preliminary data.</text>
</comment>
<dbReference type="Proteomes" id="UP000439903">
    <property type="component" value="Unassembled WGS sequence"/>
</dbReference>
<sequence length="128" mass="14813">MQSIQSFSKIYGIGNASRCYYTDPISIAQNNDKELGVEIDHQEQVKSIKNKSKSFEDKSEDRARVENDIYKLAEIGNTNKISIRSQTFPYDQNPMETAEISHINRLIEPCFEYWIGIEKGFLMAIKRL</sequence>
<proteinExistence type="predicted"/>
<evidence type="ECO:0000313" key="2">
    <source>
        <dbReference type="Proteomes" id="UP000439903"/>
    </source>
</evidence>
<keyword evidence="2" id="KW-1185">Reference proteome</keyword>
<protein>
    <submittedName>
        <fullName evidence="1">Uncharacterized protein</fullName>
    </submittedName>
</protein>
<dbReference type="AlphaFoldDB" id="A0A8H4ELY2"/>
<accession>A0A8H4ELY2</accession>
<organism evidence="1 2">
    <name type="scientific">Gigaspora margarita</name>
    <dbReference type="NCBI Taxonomy" id="4874"/>
    <lineage>
        <taxon>Eukaryota</taxon>
        <taxon>Fungi</taxon>
        <taxon>Fungi incertae sedis</taxon>
        <taxon>Mucoromycota</taxon>
        <taxon>Glomeromycotina</taxon>
        <taxon>Glomeromycetes</taxon>
        <taxon>Diversisporales</taxon>
        <taxon>Gigasporaceae</taxon>
        <taxon>Gigaspora</taxon>
    </lineage>
</organism>
<dbReference type="EMBL" id="WTPW01000408">
    <property type="protein sequence ID" value="KAF0514428.1"/>
    <property type="molecule type" value="Genomic_DNA"/>
</dbReference>